<dbReference type="Proteomes" id="UP000188354">
    <property type="component" value="Chromosome LG01"/>
</dbReference>
<evidence type="ECO:0000256" key="1">
    <source>
        <dbReference type="SAM" id="MobiDB-lite"/>
    </source>
</evidence>
<evidence type="ECO:0000313" key="3">
    <source>
        <dbReference type="Proteomes" id="UP000188354"/>
    </source>
</evidence>
<sequence length="112" mass="12743">MDGPNPFVVSQTADGPSPYLHSGSEEGHSLWARTHCFGGRPLDRRVWARREARAQRSGRMIEEFSDAENENEDEEEMVIPNAVWYFANVMVLAMENVVTLLVEEHRATEEPV</sequence>
<dbReference type="AlphaFoldDB" id="A0A1J7J1D5"/>
<protein>
    <submittedName>
        <fullName evidence="2">Uncharacterized protein</fullName>
    </submittedName>
</protein>
<keyword evidence="3" id="KW-1185">Reference proteome</keyword>
<proteinExistence type="predicted"/>
<evidence type="ECO:0000313" key="2">
    <source>
        <dbReference type="EMBL" id="OIW18948.1"/>
    </source>
</evidence>
<dbReference type="Gramene" id="OIW18948">
    <property type="protein sequence ID" value="OIW18948"/>
    <property type="gene ID" value="TanjilG_09142"/>
</dbReference>
<accession>A0A1J7J1D5</accession>
<name>A0A1J7J1D5_LUPAN</name>
<dbReference type="EMBL" id="CM007361">
    <property type="protein sequence ID" value="OIW18948.1"/>
    <property type="molecule type" value="Genomic_DNA"/>
</dbReference>
<gene>
    <name evidence="2" type="ORF">TanjilG_09142</name>
</gene>
<organism evidence="2 3">
    <name type="scientific">Lupinus angustifolius</name>
    <name type="common">Narrow-leaved blue lupine</name>
    <dbReference type="NCBI Taxonomy" id="3871"/>
    <lineage>
        <taxon>Eukaryota</taxon>
        <taxon>Viridiplantae</taxon>
        <taxon>Streptophyta</taxon>
        <taxon>Embryophyta</taxon>
        <taxon>Tracheophyta</taxon>
        <taxon>Spermatophyta</taxon>
        <taxon>Magnoliopsida</taxon>
        <taxon>eudicotyledons</taxon>
        <taxon>Gunneridae</taxon>
        <taxon>Pentapetalae</taxon>
        <taxon>rosids</taxon>
        <taxon>fabids</taxon>
        <taxon>Fabales</taxon>
        <taxon>Fabaceae</taxon>
        <taxon>Papilionoideae</taxon>
        <taxon>50 kb inversion clade</taxon>
        <taxon>genistoids sensu lato</taxon>
        <taxon>core genistoids</taxon>
        <taxon>Genisteae</taxon>
        <taxon>Lupinus</taxon>
    </lineage>
</organism>
<reference evidence="2 3" key="1">
    <citation type="journal article" date="2017" name="Plant Biotechnol. J.">
        <title>A comprehensive draft genome sequence for lupin (Lupinus angustifolius), an emerging health food: insights into plant-microbe interactions and legume evolution.</title>
        <authorList>
            <person name="Hane J.K."/>
            <person name="Ming Y."/>
            <person name="Kamphuis L.G."/>
            <person name="Nelson M.N."/>
            <person name="Garg G."/>
            <person name="Atkins C.A."/>
            <person name="Bayer P.E."/>
            <person name="Bravo A."/>
            <person name="Bringans S."/>
            <person name="Cannon S."/>
            <person name="Edwards D."/>
            <person name="Foley R."/>
            <person name="Gao L.L."/>
            <person name="Harrison M.J."/>
            <person name="Huang W."/>
            <person name="Hurgobin B."/>
            <person name="Li S."/>
            <person name="Liu C.W."/>
            <person name="McGrath A."/>
            <person name="Morahan G."/>
            <person name="Murray J."/>
            <person name="Weller J."/>
            <person name="Jian J."/>
            <person name="Singh K.B."/>
        </authorList>
    </citation>
    <scope>NUCLEOTIDE SEQUENCE [LARGE SCALE GENOMIC DNA]</scope>
    <source>
        <strain evidence="3">cv. Tanjil</strain>
        <tissue evidence="2">Whole plant</tissue>
    </source>
</reference>
<feature type="region of interest" description="Disordered" evidence="1">
    <location>
        <begin position="1"/>
        <end position="25"/>
    </location>
</feature>